<gene>
    <name evidence="3" type="ORF">Pla108_28390</name>
</gene>
<dbReference type="PROSITE" id="PS51257">
    <property type="entry name" value="PROKAR_LIPOPROTEIN"/>
    <property type="match status" value="1"/>
</dbReference>
<evidence type="ECO:0000256" key="2">
    <source>
        <dbReference type="SAM" id="SignalP"/>
    </source>
</evidence>
<feature type="chain" id="PRO_5022865963" evidence="2">
    <location>
        <begin position="32"/>
        <end position="115"/>
    </location>
</feature>
<organism evidence="3 4">
    <name type="scientific">Botrimarina colliarenosi</name>
    <dbReference type="NCBI Taxonomy" id="2528001"/>
    <lineage>
        <taxon>Bacteria</taxon>
        <taxon>Pseudomonadati</taxon>
        <taxon>Planctomycetota</taxon>
        <taxon>Planctomycetia</taxon>
        <taxon>Pirellulales</taxon>
        <taxon>Lacipirellulaceae</taxon>
        <taxon>Botrimarina</taxon>
    </lineage>
</organism>
<reference evidence="3 4" key="1">
    <citation type="submission" date="2019-02" db="EMBL/GenBank/DDBJ databases">
        <title>Deep-cultivation of Planctomycetes and their phenomic and genomic characterization uncovers novel biology.</title>
        <authorList>
            <person name="Wiegand S."/>
            <person name="Jogler M."/>
            <person name="Boedeker C."/>
            <person name="Pinto D."/>
            <person name="Vollmers J."/>
            <person name="Rivas-Marin E."/>
            <person name="Kohn T."/>
            <person name="Peeters S.H."/>
            <person name="Heuer A."/>
            <person name="Rast P."/>
            <person name="Oberbeckmann S."/>
            <person name="Bunk B."/>
            <person name="Jeske O."/>
            <person name="Meyerdierks A."/>
            <person name="Storesund J.E."/>
            <person name="Kallscheuer N."/>
            <person name="Luecker S."/>
            <person name="Lage O.M."/>
            <person name="Pohl T."/>
            <person name="Merkel B.J."/>
            <person name="Hornburger P."/>
            <person name="Mueller R.-W."/>
            <person name="Bruemmer F."/>
            <person name="Labrenz M."/>
            <person name="Spormann A.M."/>
            <person name="Op Den Camp H."/>
            <person name="Overmann J."/>
            <person name="Amann R."/>
            <person name="Jetten M.S.M."/>
            <person name="Mascher T."/>
            <person name="Medema M.H."/>
            <person name="Devos D.P."/>
            <person name="Kaster A.-K."/>
            <person name="Ovreas L."/>
            <person name="Rohde M."/>
            <person name="Galperin M.Y."/>
            <person name="Jogler C."/>
        </authorList>
    </citation>
    <scope>NUCLEOTIDE SEQUENCE [LARGE SCALE GENOMIC DNA]</scope>
    <source>
        <strain evidence="3 4">Pla108</strain>
    </source>
</reference>
<dbReference type="RefSeq" id="WP_146445554.1">
    <property type="nucleotide sequence ID" value="NZ_SJPR01000003.1"/>
</dbReference>
<feature type="compositionally biased region" description="Low complexity" evidence="1">
    <location>
        <begin position="33"/>
        <end position="66"/>
    </location>
</feature>
<comment type="caution">
    <text evidence="3">The sequence shown here is derived from an EMBL/GenBank/DDBJ whole genome shotgun (WGS) entry which is preliminary data.</text>
</comment>
<proteinExistence type="predicted"/>
<sequence precursor="true">MSLASYRLLSGAVWSTPALILAIGCSGGATTDPTPQAASPPVTSSAATSPAAASPTPMAVATPTAPPTAAVTATYDRYANPAPRAAGPKPVVEFNDESFRAAAADKSVVGDRYSR</sequence>
<evidence type="ECO:0000256" key="1">
    <source>
        <dbReference type="SAM" id="MobiDB-lite"/>
    </source>
</evidence>
<feature type="signal peptide" evidence="2">
    <location>
        <begin position="1"/>
        <end position="31"/>
    </location>
</feature>
<accession>A0A5C6AAJ5</accession>
<evidence type="ECO:0000313" key="3">
    <source>
        <dbReference type="EMBL" id="TWT97062.1"/>
    </source>
</evidence>
<dbReference type="AlphaFoldDB" id="A0A5C6AAJ5"/>
<evidence type="ECO:0000313" key="4">
    <source>
        <dbReference type="Proteomes" id="UP000317421"/>
    </source>
</evidence>
<name>A0A5C6AAJ5_9BACT</name>
<dbReference type="EMBL" id="SJPR01000003">
    <property type="protein sequence ID" value="TWT97062.1"/>
    <property type="molecule type" value="Genomic_DNA"/>
</dbReference>
<keyword evidence="2" id="KW-0732">Signal</keyword>
<protein>
    <submittedName>
        <fullName evidence="3">Uncharacterized protein</fullName>
    </submittedName>
</protein>
<keyword evidence="4" id="KW-1185">Reference proteome</keyword>
<dbReference type="Proteomes" id="UP000317421">
    <property type="component" value="Unassembled WGS sequence"/>
</dbReference>
<feature type="region of interest" description="Disordered" evidence="1">
    <location>
        <begin position="25"/>
        <end position="66"/>
    </location>
</feature>